<feature type="region of interest" description="Disordered" evidence="1">
    <location>
        <begin position="101"/>
        <end position="125"/>
    </location>
</feature>
<organism evidence="2 3">
    <name type="scientific">Parnassius mnemosyne</name>
    <name type="common">clouded apollo</name>
    <dbReference type="NCBI Taxonomy" id="213953"/>
    <lineage>
        <taxon>Eukaryota</taxon>
        <taxon>Metazoa</taxon>
        <taxon>Ecdysozoa</taxon>
        <taxon>Arthropoda</taxon>
        <taxon>Hexapoda</taxon>
        <taxon>Insecta</taxon>
        <taxon>Pterygota</taxon>
        <taxon>Neoptera</taxon>
        <taxon>Endopterygota</taxon>
        <taxon>Lepidoptera</taxon>
        <taxon>Glossata</taxon>
        <taxon>Ditrysia</taxon>
        <taxon>Papilionoidea</taxon>
        <taxon>Papilionidae</taxon>
        <taxon>Parnassiinae</taxon>
        <taxon>Parnassini</taxon>
        <taxon>Parnassius</taxon>
        <taxon>Driopa</taxon>
    </lineage>
</organism>
<evidence type="ECO:0000313" key="2">
    <source>
        <dbReference type="EMBL" id="CAK1582454.1"/>
    </source>
</evidence>
<keyword evidence="3" id="KW-1185">Reference proteome</keyword>
<reference evidence="2 3" key="1">
    <citation type="submission" date="2023-11" db="EMBL/GenBank/DDBJ databases">
        <authorList>
            <person name="Hedman E."/>
            <person name="Englund M."/>
            <person name="Stromberg M."/>
            <person name="Nyberg Akerstrom W."/>
            <person name="Nylinder S."/>
            <person name="Jareborg N."/>
            <person name="Kallberg Y."/>
            <person name="Kronander E."/>
        </authorList>
    </citation>
    <scope>NUCLEOTIDE SEQUENCE [LARGE SCALE GENOMIC DNA]</scope>
</reference>
<dbReference type="AlphaFoldDB" id="A0AAV1KJF1"/>
<accession>A0AAV1KJF1</accession>
<comment type="caution">
    <text evidence="2">The sequence shown here is derived from an EMBL/GenBank/DDBJ whole genome shotgun (WGS) entry which is preliminary data.</text>
</comment>
<name>A0AAV1KJF1_9NEOP</name>
<evidence type="ECO:0000313" key="3">
    <source>
        <dbReference type="Proteomes" id="UP001314205"/>
    </source>
</evidence>
<gene>
    <name evidence="2" type="ORF">PARMNEM_LOCUS3977</name>
</gene>
<evidence type="ECO:0000256" key="1">
    <source>
        <dbReference type="SAM" id="MobiDB-lite"/>
    </source>
</evidence>
<dbReference type="EMBL" id="CAVLGL010000046">
    <property type="protein sequence ID" value="CAK1582454.1"/>
    <property type="molecule type" value="Genomic_DNA"/>
</dbReference>
<feature type="region of interest" description="Disordered" evidence="1">
    <location>
        <begin position="27"/>
        <end position="53"/>
    </location>
</feature>
<sequence>MDKSDKQKLQMYGRVMPRVYNSARSSFKTSSSVIRHKSSARGIGAKPYSNSNNKSNSFSDLPIVLNDYIPDVAHEKEVKPLFVVKPKKTLKSLVPLKNKNIPPRSVLRPRKYDESSSGNVHASAPSILEGDTNNWSDLHVRHCLSSRSHSRLKELKDEIHAYQETEKLMKLRSHLYKSCGVVLNDVGQVAMDKAVQAEEIDISQNNAR</sequence>
<proteinExistence type="predicted"/>
<dbReference type="Proteomes" id="UP001314205">
    <property type="component" value="Unassembled WGS sequence"/>
</dbReference>
<protein>
    <submittedName>
        <fullName evidence="2">Uncharacterized protein</fullName>
    </submittedName>
</protein>